<evidence type="ECO:0000313" key="3">
    <source>
        <dbReference type="EMBL" id="CAN00053.1"/>
    </source>
</evidence>
<evidence type="ECO:0000313" key="4">
    <source>
        <dbReference type="Proteomes" id="UP000001564"/>
    </source>
</evidence>
<feature type="compositionally biased region" description="Low complexity" evidence="2">
    <location>
        <begin position="37"/>
        <end position="51"/>
    </location>
</feature>
<keyword evidence="4" id="KW-1185">Reference proteome</keyword>
<protein>
    <submittedName>
        <fullName evidence="3">Extracellular serine protease</fullName>
    </submittedName>
</protein>
<keyword evidence="3" id="KW-0645">Protease</keyword>
<proteinExistence type="predicted"/>
<dbReference type="AlphaFoldDB" id="A5CLX5"/>
<evidence type="ECO:0000256" key="1">
    <source>
        <dbReference type="ARBA" id="ARBA00022729"/>
    </source>
</evidence>
<dbReference type="GO" id="GO:0006508">
    <property type="term" value="P:proteolysis"/>
    <property type="evidence" value="ECO:0007669"/>
    <property type="project" value="UniProtKB-KW"/>
</dbReference>
<evidence type="ECO:0000256" key="2">
    <source>
        <dbReference type="SAM" id="MobiDB-lite"/>
    </source>
</evidence>
<keyword evidence="3" id="KW-0378">Hydrolase</keyword>
<dbReference type="HOGENOM" id="CLU_050832_0_0_11"/>
<gene>
    <name evidence="3" type="primary">ppaA</name>
    <name evidence="3" type="ordered locus">CMM_0041</name>
</gene>
<sequence length="326" mass="34605">MKKIYPKRRHAASMAALSVGIGLVLVCGPHDIGGESARAASSASGPASGASDTGMSVSDADAAESENYWTPDKIAAAVPADGVTVTPQKQSPSLGASAVTSVFEPVYWIGRLYYTAGGIDYACTASSIKSDSKLVIATAGHCLYHKGEFSTNLRFIPAWDGANKPLLTWGANDYQVPRAWRYQEDQQHDAGFVQLKPQRSWLGAKQYLADRAGATATNFGLAKTGLHYEAFGYEQVSGFTSHPLLTCSGNGYRRFSQFSLLSINDCAMVGGGSGGPVYHESGKGVNGTQVGVVSSVIPQGEHSIMTFAPWGDAEYQVFRTVDAWGR</sequence>
<keyword evidence="1" id="KW-0732">Signal</keyword>
<dbReference type="InterPro" id="IPR043504">
    <property type="entry name" value="Peptidase_S1_PA_chymotrypsin"/>
</dbReference>
<dbReference type="Gene3D" id="2.40.10.10">
    <property type="entry name" value="Trypsin-like serine proteases"/>
    <property type="match status" value="2"/>
</dbReference>
<dbReference type="PANTHER" id="PTHR15462:SF8">
    <property type="entry name" value="SERINE PROTEASE"/>
    <property type="match status" value="1"/>
</dbReference>
<accession>A5CLX5</accession>
<dbReference type="GO" id="GO:0008233">
    <property type="term" value="F:peptidase activity"/>
    <property type="evidence" value="ECO:0007669"/>
    <property type="project" value="UniProtKB-KW"/>
</dbReference>
<organism evidence="3 4">
    <name type="scientific">Clavibacter michiganensis subsp. michiganensis (strain NCPPB 382)</name>
    <dbReference type="NCBI Taxonomy" id="443906"/>
    <lineage>
        <taxon>Bacteria</taxon>
        <taxon>Bacillati</taxon>
        <taxon>Actinomycetota</taxon>
        <taxon>Actinomycetes</taxon>
        <taxon>Micrococcales</taxon>
        <taxon>Microbacteriaceae</taxon>
        <taxon>Clavibacter</taxon>
    </lineage>
</organism>
<dbReference type="eggNOG" id="COG3591">
    <property type="taxonomic scope" value="Bacteria"/>
</dbReference>
<name>A5CLX5_CLAM3</name>
<dbReference type="Proteomes" id="UP000001564">
    <property type="component" value="Chromosome"/>
</dbReference>
<dbReference type="InterPro" id="IPR009003">
    <property type="entry name" value="Peptidase_S1_PA"/>
</dbReference>
<dbReference type="PANTHER" id="PTHR15462">
    <property type="entry name" value="SERINE PROTEASE"/>
    <property type="match status" value="1"/>
</dbReference>
<feature type="region of interest" description="Disordered" evidence="2">
    <location>
        <begin position="37"/>
        <end position="57"/>
    </location>
</feature>
<dbReference type="SUPFAM" id="SSF50494">
    <property type="entry name" value="Trypsin-like serine proteases"/>
    <property type="match status" value="1"/>
</dbReference>
<dbReference type="InterPro" id="IPR050966">
    <property type="entry name" value="Glutamyl_endopeptidase"/>
</dbReference>
<reference evidence="3 4" key="1">
    <citation type="journal article" date="2008" name="J. Bacteriol.">
        <title>The genome sequence of the tomato-pathogenic actinomycete Clavibacter michiganensis subsp. michiganensis NCPPB382 reveals a large island involved in pathogenicity.</title>
        <authorList>
            <person name="Gartemann K.H."/>
            <person name="Abt B."/>
            <person name="Bekel T."/>
            <person name="Burger A."/>
            <person name="Engemann J."/>
            <person name="Flugel M."/>
            <person name="Gaigalat L."/>
            <person name="Goesmann A."/>
            <person name="Grafen I."/>
            <person name="Kalinowski J."/>
            <person name="Kaup O."/>
            <person name="Kirchner O."/>
            <person name="Krause L."/>
            <person name="Linke B."/>
            <person name="McHardy A."/>
            <person name="Meyer F."/>
            <person name="Pohle S."/>
            <person name="Ruckert C."/>
            <person name="Schneiker S."/>
            <person name="Zellermann E.M."/>
            <person name="Puhler A."/>
            <person name="Eichenlaub R."/>
            <person name="Kaiser O."/>
            <person name="Bartels D."/>
        </authorList>
    </citation>
    <scope>NUCLEOTIDE SEQUENCE [LARGE SCALE GENOMIC DNA]</scope>
    <source>
        <strain evidence="3 4">NCPPB 382</strain>
    </source>
</reference>
<dbReference type="EMBL" id="AM711867">
    <property type="protein sequence ID" value="CAN00053.1"/>
    <property type="molecule type" value="Genomic_DNA"/>
</dbReference>
<dbReference type="KEGG" id="cmi:CMM_0041"/>